<evidence type="ECO:0000256" key="2">
    <source>
        <dbReference type="ARBA" id="ARBA00007095"/>
    </source>
</evidence>
<accession>A0AAV7EZ69</accession>
<dbReference type="GO" id="GO:0007131">
    <property type="term" value="P:reciprocal meiotic recombination"/>
    <property type="evidence" value="ECO:0007669"/>
    <property type="project" value="TreeGrafter"/>
</dbReference>
<dbReference type="GO" id="GO:0000723">
    <property type="term" value="P:telomere maintenance"/>
    <property type="evidence" value="ECO:0007669"/>
    <property type="project" value="TreeGrafter"/>
</dbReference>
<dbReference type="GO" id="GO:0000400">
    <property type="term" value="F:four-way junction DNA binding"/>
    <property type="evidence" value="ECO:0007669"/>
    <property type="project" value="TreeGrafter"/>
</dbReference>
<gene>
    <name evidence="12" type="ORF">H6P81_006618</name>
</gene>
<dbReference type="EMBL" id="JAINDJ010000003">
    <property type="protein sequence ID" value="KAG9453714.1"/>
    <property type="molecule type" value="Genomic_DNA"/>
</dbReference>
<evidence type="ECO:0000313" key="13">
    <source>
        <dbReference type="Proteomes" id="UP000825729"/>
    </source>
</evidence>
<evidence type="ECO:0000256" key="7">
    <source>
        <dbReference type="ARBA" id="ARBA00023172"/>
    </source>
</evidence>
<evidence type="ECO:0000259" key="11">
    <source>
        <dbReference type="PROSITE" id="PS50162"/>
    </source>
</evidence>
<comment type="function">
    <text evidence="10">Involved in the homologous recombination repair (HRR) pathway of double-stranded DNA breaks arising during DNA replication or induced by DNA-damaging agents.</text>
</comment>
<dbReference type="AlphaFoldDB" id="A0AAV7EZ69"/>
<organism evidence="12 13">
    <name type="scientific">Aristolochia fimbriata</name>
    <name type="common">White veined hardy Dutchman's pipe vine</name>
    <dbReference type="NCBI Taxonomy" id="158543"/>
    <lineage>
        <taxon>Eukaryota</taxon>
        <taxon>Viridiplantae</taxon>
        <taxon>Streptophyta</taxon>
        <taxon>Embryophyta</taxon>
        <taxon>Tracheophyta</taxon>
        <taxon>Spermatophyta</taxon>
        <taxon>Magnoliopsida</taxon>
        <taxon>Magnoliidae</taxon>
        <taxon>Piperales</taxon>
        <taxon>Aristolochiaceae</taxon>
        <taxon>Aristolochia</taxon>
    </lineage>
</organism>
<dbReference type="GO" id="GO:0005524">
    <property type="term" value="F:ATP binding"/>
    <property type="evidence" value="ECO:0007669"/>
    <property type="project" value="UniProtKB-KW"/>
</dbReference>
<dbReference type="GO" id="GO:0003697">
    <property type="term" value="F:single-stranded DNA binding"/>
    <property type="evidence" value="ECO:0007669"/>
    <property type="project" value="TreeGrafter"/>
</dbReference>
<evidence type="ECO:0000256" key="4">
    <source>
        <dbReference type="ARBA" id="ARBA00022763"/>
    </source>
</evidence>
<keyword evidence="7" id="KW-0233">DNA recombination</keyword>
<evidence type="ECO:0000256" key="3">
    <source>
        <dbReference type="ARBA" id="ARBA00022741"/>
    </source>
</evidence>
<feature type="domain" description="RecA family profile 1" evidence="11">
    <location>
        <begin position="85"/>
        <end position="264"/>
    </location>
</feature>
<dbReference type="PANTHER" id="PTHR46457">
    <property type="entry name" value="DNA REPAIR PROTEIN RAD51 HOMOLOG 4"/>
    <property type="match status" value="1"/>
</dbReference>
<reference evidence="12 13" key="1">
    <citation type="submission" date="2021-07" db="EMBL/GenBank/DDBJ databases">
        <title>The Aristolochia fimbriata genome: insights into angiosperm evolution, floral development and chemical biosynthesis.</title>
        <authorList>
            <person name="Jiao Y."/>
        </authorList>
    </citation>
    <scope>NUCLEOTIDE SEQUENCE [LARGE SCALE GENOMIC DNA]</scope>
    <source>
        <strain evidence="12">IBCAS-2021</strain>
        <tissue evidence="12">Leaf</tissue>
    </source>
</reference>
<dbReference type="FunFam" id="3.40.50.300:FF:001665">
    <property type="entry name" value="DNA repair protein RAD51 4"/>
    <property type="match status" value="1"/>
</dbReference>
<keyword evidence="9" id="KW-0539">Nucleus</keyword>
<dbReference type="GO" id="GO:0140664">
    <property type="term" value="F:ATP-dependent DNA damage sensor activity"/>
    <property type="evidence" value="ECO:0007669"/>
    <property type="project" value="InterPro"/>
</dbReference>
<sequence>MAPLKSLQQEYPDIDARFLHFCVSRGILSVEDFLIHDLNELIAFAEQDPDSEDLKKGILMILSYIDGQHQLWLNGLELLEDAEKNNLVISTGCDGIDFLLQGGLHEGQLTELVGSSSSGKTQVCLQAASNIAIKYTGTVMFLDSCNSFCAKHVANLISQLLTTRSKEVKEWGIERAMSKIMCQSVFDIFTLFHVLNQLDTIMRSEVKGKEGKMHLLIIDSVSSLITPILGGRGSNGHSLMTSAGFLLKKLANEHNLSVLVTNHTVGGERGISKPALGESWKSIPHVRLLLSRESGSSTRKVSVLKHPSLACGVSSNFELIS</sequence>
<keyword evidence="13" id="KW-1185">Reference proteome</keyword>
<comment type="similarity">
    <text evidence="2">Belongs to the RecA family. RAD51 subfamily.</text>
</comment>
<dbReference type="InterPro" id="IPR020588">
    <property type="entry name" value="RecA_ATP-bd"/>
</dbReference>
<keyword evidence="5" id="KW-0067">ATP-binding</keyword>
<evidence type="ECO:0000256" key="6">
    <source>
        <dbReference type="ARBA" id="ARBA00023125"/>
    </source>
</evidence>
<keyword evidence="6" id="KW-0238">DNA-binding</keyword>
<dbReference type="InterPro" id="IPR027417">
    <property type="entry name" value="P-loop_NTPase"/>
</dbReference>
<evidence type="ECO:0000256" key="10">
    <source>
        <dbReference type="ARBA" id="ARBA00056000"/>
    </source>
</evidence>
<dbReference type="SUPFAM" id="SSF52540">
    <property type="entry name" value="P-loop containing nucleoside triphosphate hydrolases"/>
    <property type="match status" value="1"/>
</dbReference>
<dbReference type="PANTHER" id="PTHR46457:SF1">
    <property type="entry name" value="DNA REPAIR PROTEIN RAD51 HOMOLOG 4"/>
    <property type="match status" value="1"/>
</dbReference>
<dbReference type="GO" id="GO:0005657">
    <property type="term" value="C:replication fork"/>
    <property type="evidence" value="ECO:0007669"/>
    <property type="project" value="TreeGrafter"/>
</dbReference>
<keyword evidence="8" id="KW-0234">DNA repair</keyword>
<evidence type="ECO:0000256" key="1">
    <source>
        <dbReference type="ARBA" id="ARBA00004123"/>
    </source>
</evidence>
<dbReference type="Proteomes" id="UP000825729">
    <property type="component" value="Unassembled WGS sequence"/>
</dbReference>
<proteinExistence type="inferred from homology"/>
<dbReference type="InterPro" id="IPR013632">
    <property type="entry name" value="Rad51_C"/>
</dbReference>
<evidence type="ECO:0000256" key="5">
    <source>
        <dbReference type="ARBA" id="ARBA00022840"/>
    </source>
</evidence>
<comment type="subcellular location">
    <subcellularLocation>
        <location evidence="1">Nucleus</location>
    </subcellularLocation>
</comment>
<keyword evidence="3" id="KW-0547">Nucleotide-binding</keyword>
<name>A0AAV7EZ69_ARIFI</name>
<evidence type="ECO:0000256" key="9">
    <source>
        <dbReference type="ARBA" id="ARBA00023242"/>
    </source>
</evidence>
<comment type="caution">
    <text evidence="12">The sequence shown here is derived from an EMBL/GenBank/DDBJ whole genome shotgun (WGS) entry which is preliminary data.</text>
</comment>
<dbReference type="CDD" id="cd19489">
    <property type="entry name" value="Rad51D"/>
    <property type="match status" value="1"/>
</dbReference>
<dbReference type="InterPro" id="IPR047323">
    <property type="entry name" value="Rad51D_C"/>
</dbReference>
<dbReference type="InterPro" id="IPR051988">
    <property type="entry name" value="HRR_RAD51_Paralog"/>
</dbReference>
<dbReference type="GO" id="GO:0000724">
    <property type="term" value="P:double-strand break repair via homologous recombination"/>
    <property type="evidence" value="ECO:0007669"/>
    <property type="project" value="TreeGrafter"/>
</dbReference>
<dbReference type="GO" id="GO:0042148">
    <property type="term" value="P:DNA strand invasion"/>
    <property type="evidence" value="ECO:0007669"/>
    <property type="project" value="TreeGrafter"/>
</dbReference>
<dbReference type="Gene3D" id="3.40.50.300">
    <property type="entry name" value="P-loop containing nucleotide triphosphate hydrolases"/>
    <property type="match status" value="1"/>
</dbReference>
<keyword evidence="4" id="KW-0227">DNA damage</keyword>
<dbReference type="GO" id="GO:0005815">
    <property type="term" value="C:microtubule organizing center"/>
    <property type="evidence" value="ECO:0007669"/>
    <property type="project" value="TreeGrafter"/>
</dbReference>
<dbReference type="Pfam" id="PF08423">
    <property type="entry name" value="Rad51"/>
    <property type="match status" value="1"/>
</dbReference>
<evidence type="ECO:0000256" key="8">
    <source>
        <dbReference type="ARBA" id="ARBA00023204"/>
    </source>
</evidence>
<protein>
    <recommendedName>
        <fullName evidence="11">RecA family profile 1 domain-containing protein</fullName>
    </recommendedName>
</protein>
<evidence type="ECO:0000313" key="12">
    <source>
        <dbReference type="EMBL" id="KAG9453714.1"/>
    </source>
</evidence>
<dbReference type="GO" id="GO:0033063">
    <property type="term" value="C:Rad51B-Rad51C-Rad51D-XRCC2 complex"/>
    <property type="evidence" value="ECO:0007669"/>
    <property type="project" value="TreeGrafter"/>
</dbReference>
<dbReference type="PROSITE" id="PS50162">
    <property type="entry name" value="RECA_2"/>
    <property type="match status" value="1"/>
</dbReference>